<name>A0A8S5T3J1_9CAUD</name>
<organism evidence="1">
    <name type="scientific">Myoviridae sp. ctqfO1</name>
    <dbReference type="NCBI Taxonomy" id="2827710"/>
    <lineage>
        <taxon>Viruses</taxon>
        <taxon>Duplodnaviria</taxon>
        <taxon>Heunggongvirae</taxon>
        <taxon>Uroviricota</taxon>
        <taxon>Caudoviricetes</taxon>
    </lineage>
</organism>
<dbReference type="EMBL" id="BK032734">
    <property type="protein sequence ID" value="DAF57535.1"/>
    <property type="molecule type" value="Genomic_DNA"/>
</dbReference>
<proteinExistence type="predicted"/>
<evidence type="ECO:0000313" key="1">
    <source>
        <dbReference type="EMBL" id="DAF57535.1"/>
    </source>
</evidence>
<reference evidence="1" key="1">
    <citation type="journal article" date="2021" name="Proc. Natl. Acad. Sci. U.S.A.">
        <title>A Catalog of Tens of Thousands of Viruses from Human Metagenomes Reveals Hidden Associations with Chronic Diseases.</title>
        <authorList>
            <person name="Tisza M.J."/>
            <person name="Buck C.B."/>
        </authorList>
    </citation>
    <scope>NUCLEOTIDE SEQUENCE</scope>
    <source>
        <strain evidence="1">CtqfO1</strain>
    </source>
</reference>
<protein>
    <submittedName>
        <fullName evidence="1">Uncharacterized protein</fullName>
    </submittedName>
</protein>
<sequence length="62" mass="7236">MKTVINMYIENDEHHIEELHGNSAELLIMMSWLLADMTRKDESSLKTFLILLEGEFKRIGVT</sequence>
<accession>A0A8S5T3J1</accession>